<dbReference type="PANTHER" id="PTHR30055:SF241">
    <property type="entry name" value="TRANSCRIPTIONAL REGULATORY PROTEIN"/>
    <property type="match status" value="1"/>
</dbReference>
<dbReference type="InterPro" id="IPR036271">
    <property type="entry name" value="Tet_transcr_reg_TetR-rel_C_sf"/>
</dbReference>
<sequence>MNRSATPASIELDTQEARQRALLALRGLTAGKSAGEVNYGEIAAAAGLPWQTVKRLLGPRDGFAALLNGAAPEPVDTRDRILDAAARIFAQKSYQGASLDEVAADAGLTKGAVYWHFKSKSDLFFALLDSRFQQEYDEHLPEALAHEATHADPKEGLKAVLGSVVGRVKDDPDWPRLFLEFMGQARDPDVRQRLASAYQDAWRMSAGLIAHQHQLRGQTPPADPELLAIFWSALMDGLIISWLVNPERIQLDTLMPRLVDMLWRGLEPQSHDSPKE</sequence>
<dbReference type="OrthoDB" id="3237195at2"/>
<dbReference type="PANTHER" id="PTHR30055">
    <property type="entry name" value="HTH-TYPE TRANSCRIPTIONAL REGULATOR RUTR"/>
    <property type="match status" value="1"/>
</dbReference>
<dbReference type="SUPFAM" id="SSF46689">
    <property type="entry name" value="Homeodomain-like"/>
    <property type="match status" value="1"/>
</dbReference>
<dbReference type="Proteomes" id="UP000317550">
    <property type="component" value="Chromosome"/>
</dbReference>
<dbReference type="RefSeq" id="WP_143856291.1">
    <property type="nucleotide sequence ID" value="NZ_CP041730.1"/>
</dbReference>
<organism evidence="7 8">
    <name type="scientific">Chitinimonas arctica</name>
    <dbReference type="NCBI Taxonomy" id="2594795"/>
    <lineage>
        <taxon>Bacteria</taxon>
        <taxon>Pseudomonadati</taxon>
        <taxon>Pseudomonadota</taxon>
        <taxon>Betaproteobacteria</taxon>
        <taxon>Neisseriales</taxon>
        <taxon>Chitinibacteraceae</taxon>
        <taxon>Chitinimonas</taxon>
    </lineage>
</organism>
<evidence type="ECO:0000256" key="1">
    <source>
        <dbReference type="ARBA" id="ARBA00022491"/>
    </source>
</evidence>
<name>A0A516SB46_9NEIS</name>
<dbReference type="PROSITE" id="PS01081">
    <property type="entry name" value="HTH_TETR_1"/>
    <property type="match status" value="1"/>
</dbReference>
<evidence type="ECO:0000256" key="2">
    <source>
        <dbReference type="ARBA" id="ARBA00023015"/>
    </source>
</evidence>
<dbReference type="PROSITE" id="PS50977">
    <property type="entry name" value="HTH_TETR_2"/>
    <property type="match status" value="1"/>
</dbReference>
<dbReference type="InterPro" id="IPR001647">
    <property type="entry name" value="HTH_TetR"/>
</dbReference>
<dbReference type="GO" id="GO:0003700">
    <property type="term" value="F:DNA-binding transcription factor activity"/>
    <property type="evidence" value="ECO:0007669"/>
    <property type="project" value="TreeGrafter"/>
</dbReference>
<dbReference type="Pfam" id="PF13977">
    <property type="entry name" value="TetR_C_6"/>
    <property type="match status" value="1"/>
</dbReference>
<dbReference type="GO" id="GO:0000976">
    <property type="term" value="F:transcription cis-regulatory region binding"/>
    <property type="evidence" value="ECO:0007669"/>
    <property type="project" value="TreeGrafter"/>
</dbReference>
<reference evidence="8" key="1">
    <citation type="submission" date="2019-07" db="EMBL/GenBank/DDBJ databases">
        <title>Chitinimonas sp. nov., isolated from Ny-Alesund, arctica soil.</title>
        <authorList>
            <person name="Xu Q."/>
            <person name="Peng F."/>
        </authorList>
    </citation>
    <scope>NUCLEOTIDE SEQUENCE [LARGE SCALE GENOMIC DNA]</scope>
    <source>
        <strain evidence="8">R3-44</strain>
    </source>
</reference>
<accession>A0A516SB46</accession>
<keyword evidence="8" id="KW-1185">Reference proteome</keyword>
<evidence type="ECO:0000256" key="3">
    <source>
        <dbReference type="ARBA" id="ARBA00023125"/>
    </source>
</evidence>
<dbReference type="KEGG" id="cari:FNU76_02790"/>
<dbReference type="SUPFAM" id="SSF48498">
    <property type="entry name" value="Tetracyclin repressor-like, C-terminal domain"/>
    <property type="match status" value="1"/>
</dbReference>
<protein>
    <submittedName>
        <fullName evidence="7">TetR/AcrR family transcriptional regulator</fullName>
    </submittedName>
</protein>
<keyword evidence="4" id="KW-0804">Transcription</keyword>
<proteinExistence type="predicted"/>
<dbReference type="InterPro" id="IPR050109">
    <property type="entry name" value="HTH-type_TetR-like_transc_reg"/>
</dbReference>
<keyword evidence="2" id="KW-0805">Transcription regulation</keyword>
<dbReference type="InterPro" id="IPR009057">
    <property type="entry name" value="Homeodomain-like_sf"/>
</dbReference>
<dbReference type="InterPro" id="IPR039538">
    <property type="entry name" value="BetI_C"/>
</dbReference>
<keyword evidence="3 5" id="KW-0238">DNA-binding</keyword>
<dbReference type="InterPro" id="IPR023772">
    <property type="entry name" value="DNA-bd_HTH_TetR-type_CS"/>
</dbReference>
<keyword evidence="1" id="KW-0678">Repressor</keyword>
<dbReference type="AlphaFoldDB" id="A0A516SB46"/>
<dbReference type="EMBL" id="CP041730">
    <property type="protein sequence ID" value="QDQ25366.1"/>
    <property type="molecule type" value="Genomic_DNA"/>
</dbReference>
<feature type="domain" description="HTH tetR-type" evidence="6">
    <location>
        <begin position="75"/>
        <end position="135"/>
    </location>
</feature>
<feature type="DNA-binding region" description="H-T-H motif" evidence="5">
    <location>
        <begin position="98"/>
        <end position="117"/>
    </location>
</feature>
<evidence type="ECO:0000256" key="5">
    <source>
        <dbReference type="PROSITE-ProRule" id="PRU00335"/>
    </source>
</evidence>
<dbReference type="PRINTS" id="PR00455">
    <property type="entry name" value="HTHTETR"/>
</dbReference>
<dbReference type="Pfam" id="PF00440">
    <property type="entry name" value="TetR_N"/>
    <property type="match status" value="1"/>
</dbReference>
<evidence type="ECO:0000256" key="4">
    <source>
        <dbReference type="ARBA" id="ARBA00023163"/>
    </source>
</evidence>
<evidence type="ECO:0000259" key="6">
    <source>
        <dbReference type="PROSITE" id="PS50977"/>
    </source>
</evidence>
<gene>
    <name evidence="7" type="ORF">FNU76_02790</name>
</gene>
<evidence type="ECO:0000313" key="8">
    <source>
        <dbReference type="Proteomes" id="UP000317550"/>
    </source>
</evidence>
<evidence type="ECO:0000313" key="7">
    <source>
        <dbReference type="EMBL" id="QDQ25366.1"/>
    </source>
</evidence>
<dbReference type="Gene3D" id="1.10.357.10">
    <property type="entry name" value="Tetracycline Repressor, domain 2"/>
    <property type="match status" value="1"/>
</dbReference>